<name>A7IU05_PBCVM</name>
<organismHost>
    <name type="scientific">Paramecium bursaria</name>
    <dbReference type="NCBI Taxonomy" id="74790"/>
</organismHost>
<evidence type="ECO:0000313" key="2">
    <source>
        <dbReference type="Proteomes" id="UP000246715"/>
    </source>
</evidence>
<evidence type="ECO:0000313" key="1">
    <source>
        <dbReference type="EMBL" id="ABT13829.1"/>
    </source>
</evidence>
<protein>
    <submittedName>
        <fullName evidence="1">Uncharacterized protein m275R</fullName>
    </submittedName>
</protein>
<dbReference type="EMBL" id="DQ491001">
    <property type="protein sequence ID" value="ABT13829.1"/>
    <property type="molecule type" value="Genomic_DNA"/>
</dbReference>
<organism evidence="1 2">
    <name type="scientific">Paramecium bursaria Chlorella virus MT325</name>
    <name type="common">PBCV-MT325</name>
    <dbReference type="NCBI Taxonomy" id="346932"/>
    <lineage>
        <taxon>Viruses</taxon>
        <taxon>Varidnaviria</taxon>
        <taxon>Bamfordvirae</taxon>
        <taxon>Nucleocytoviricota</taxon>
        <taxon>Megaviricetes</taxon>
        <taxon>Algavirales</taxon>
        <taxon>Phycodnaviridae</taxon>
        <taxon>Chlorovirus</taxon>
        <taxon>Chlorovirus conductrix</taxon>
        <taxon>Paramecium bursaria Chlorella virus A1</taxon>
    </lineage>
</organism>
<dbReference type="Proteomes" id="UP000246715">
    <property type="component" value="Segment"/>
</dbReference>
<reference evidence="1 2" key="1">
    <citation type="journal article" date="2007" name="Virology">
        <title>Sequence and annotation of the 314-kb MT325 and the 321-kb FR483 viruses that infect Chlorella Pbi.</title>
        <authorList>
            <person name="Fitzgerald L.A."/>
            <person name="Graves M.V."/>
            <person name="Li X."/>
            <person name="Feldblyum T."/>
            <person name="Hartigan J."/>
            <person name="Van Etten J.L."/>
        </authorList>
    </citation>
    <scope>NUCLEOTIDE SEQUENCE [LARGE SCALE GENOMIC DNA]</scope>
    <source>
        <strain evidence="1 2">MT325</strain>
    </source>
</reference>
<accession>A7IU05</accession>
<gene>
    <name evidence="1" type="primary">m275R</name>
    <name evidence="1" type="ORF">MT325_m275R</name>
</gene>
<proteinExistence type="predicted"/>
<sequence>MMSSYAFFSTFVWKSPRRSSMTSLGRSKTSSFTTRYKNSFAAYTRFVLKIPMNSSSVEKFLSSFTIGVPVRHHLTSASIWQISLYDLVLLFRMR</sequence>